<sequence length="394" mass="45237">MARTKHKVENENCSKAFTHNNHAKLKESGDKIVDSRYREICGNKQELTDYKKFKYSFPVLKGQTAEDENNQKIDKSGKFKRGGGRINSNHAIFSGQKLDISERFECETFVGFNTKSFISCLDWNGKFICVGLKSDSAPLNIFERREGQSKIIIFDTDLKLIRKLSASFGSVLQVKIHNNILYALFSNGFLAKYTDLSTEYEILEKDRKIIVFDVNSEILAYTDGPNLTINGMTRNYDGIIIKVLVYSGFVITLDINGRVYMTTVKMEESNEITAKYTIANIEIIESSLFLFEDSQYSVVFPFSSDEQADELNKKFMSFFTKTSNGKIVNNKRYKLRRKTKEVFQVCKRDGIVHFCANPTEFSEDQFERIVNVMSGKDSFILCTENGLVLKVYYF</sequence>
<dbReference type="EMBL" id="JH370136">
    <property type="protein sequence ID" value="ELA41944.1"/>
    <property type="molecule type" value="Genomic_DNA"/>
</dbReference>
<reference evidence="2" key="1">
    <citation type="submission" date="2011-05" db="EMBL/GenBank/DDBJ databases">
        <title>The genome sequence of Vittaforma corneae strain ATCC 50505.</title>
        <authorList>
            <consortium name="The Broad Institute Genome Sequencing Platform"/>
            <person name="Cuomo C."/>
            <person name="Didier E."/>
            <person name="Bowers L."/>
            <person name="Young S.K."/>
            <person name="Zeng Q."/>
            <person name="Gargeya S."/>
            <person name="Fitzgerald M."/>
            <person name="Haas B."/>
            <person name="Abouelleil A."/>
            <person name="Alvarado L."/>
            <person name="Arachchi H.M."/>
            <person name="Berlin A."/>
            <person name="Chapman S.B."/>
            <person name="Gearin G."/>
            <person name="Goldberg J."/>
            <person name="Griggs A."/>
            <person name="Gujja S."/>
            <person name="Hansen M."/>
            <person name="Heiman D."/>
            <person name="Howarth C."/>
            <person name="Larimer J."/>
            <person name="Lui A."/>
            <person name="MacDonald P.J.P."/>
            <person name="McCowen C."/>
            <person name="Montmayeur A."/>
            <person name="Murphy C."/>
            <person name="Neiman D."/>
            <person name="Pearson M."/>
            <person name="Priest M."/>
            <person name="Roberts A."/>
            <person name="Saif S."/>
            <person name="Shea T."/>
            <person name="Sisk P."/>
            <person name="Stolte C."/>
            <person name="Sykes S."/>
            <person name="Wortman J."/>
            <person name="Nusbaum C."/>
            <person name="Birren B."/>
        </authorList>
    </citation>
    <scope>NUCLEOTIDE SEQUENCE [LARGE SCALE GENOMIC DNA]</scope>
    <source>
        <strain evidence="2">ATCC 50505</strain>
    </source>
</reference>
<name>L2GMS7_VITCO</name>
<dbReference type="InParanoid" id="L2GMS7"/>
<evidence type="ECO:0000313" key="2">
    <source>
        <dbReference type="Proteomes" id="UP000011082"/>
    </source>
</evidence>
<dbReference type="GeneID" id="19881673"/>
<organism evidence="1 2">
    <name type="scientific">Vittaforma corneae (strain ATCC 50505)</name>
    <name type="common">Microsporidian parasite</name>
    <name type="synonym">Nosema corneum</name>
    <dbReference type="NCBI Taxonomy" id="993615"/>
    <lineage>
        <taxon>Eukaryota</taxon>
        <taxon>Fungi</taxon>
        <taxon>Fungi incertae sedis</taxon>
        <taxon>Microsporidia</taxon>
        <taxon>Nosematidae</taxon>
        <taxon>Vittaforma</taxon>
    </lineage>
</organism>
<keyword evidence="2" id="KW-1185">Reference proteome</keyword>
<accession>L2GMS7</accession>
<proteinExistence type="predicted"/>
<dbReference type="RefSeq" id="XP_007604408.1">
    <property type="nucleotide sequence ID" value="XM_007604346.1"/>
</dbReference>
<gene>
    <name evidence="1" type="ORF">VICG_00961</name>
</gene>
<dbReference type="VEuPathDB" id="MicrosporidiaDB:VICG_00961"/>
<dbReference type="Proteomes" id="UP000011082">
    <property type="component" value="Unassembled WGS sequence"/>
</dbReference>
<evidence type="ECO:0000313" key="1">
    <source>
        <dbReference type="EMBL" id="ELA41944.1"/>
    </source>
</evidence>
<dbReference type="SUPFAM" id="SSF101898">
    <property type="entry name" value="NHL repeat"/>
    <property type="match status" value="1"/>
</dbReference>
<dbReference type="AlphaFoldDB" id="L2GMS7"/>
<protein>
    <submittedName>
        <fullName evidence="1">Uncharacterized protein</fullName>
    </submittedName>
</protein>
<dbReference type="HOGENOM" id="CLU_700581_0_0_1"/>